<dbReference type="SUPFAM" id="SSF51905">
    <property type="entry name" value="FAD/NAD(P)-binding domain"/>
    <property type="match status" value="1"/>
</dbReference>
<dbReference type="PANTHER" id="PTHR43872:SF1">
    <property type="entry name" value="MONOOXYGENASE, PUTATIVE (AFU_ORTHOLOGUE AFUA_8G02570)-RELATED"/>
    <property type="match status" value="1"/>
</dbReference>
<keyword evidence="9" id="KW-1185">Reference proteome</keyword>
<dbReference type="AlphaFoldDB" id="A0A285V9N1"/>
<keyword evidence="5" id="KW-0521">NADP</keyword>
<evidence type="ECO:0000256" key="1">
    <source>
        <dbReference type="ARBA" id="ARBA00001974"/>
    </source>
</evidence>
<evidence type="ECO:0000256" key="3">
    <source>
        <dbReference type="ARBA" id="ARBA00022630"/>
    </source>
</evidence>
<name>A0A285V9N1_9ACTN</name>
<proteinExistence type="inferred from homology"/>
<accession>A0A285V9N1</accession>
<dbReference type="Proteomes" id="UP000219435">
    <property type="component" value="Unassembled WGS sequence"/>
</dbReference>
<organism evidence="8 9">
    <name type="scientific">Blastococcus aggregatus</name>
    <dbReference type="NCBI Taxonomy" id="38502"/>
    <lineage>
        <taxon>Bacteria</taxon>
        <taxon>Bacillati</taxon>
        <taxon>Actinomycetota</taxon>
        <taxon>Actinomycetes</taxon>
        <taxon>Geodermatophilales</taxon>
        <taxon>Geodermatophilaceae</taxon>
        <taxon>Blastococcus</taxon>
    </lineage>
</organism>
<dbReference type="GO" id="GO:0004499">
    <property type="term" value="F:N,N-dimethylaniline monooxygenase activity"/>
    <property type="evidence" value="ECO:0007669"/>
    <property type="project" value="InterPro"/>
</dbReference>
<keyword evidence="6" id="KW-0560">Oxidoreductase</keyword>
<dbReference type="FunFam" id="3.50.50.60:FF:000228">
    <property type="entry name" value="FAD-containing monooxygenase EthA"/>
    <property type="match status" value="1"/>
</dbReference>
<sequence length="493" mass="54492">MSPEHVDVLVIGAGLSGIGAACHLQVECPGKSYAVLESRGAIGGTWDLFRYPGIRSDSDMFTLGYAFKPWTGAKAIADGSSIREYIVETAREYGVEEKIRFHHEVLSADWSSADARWTVTARRTDTGETVQLTCSWLSVCSGYYRYDEGFRPEFPGEERFAGELIHPQHWPQDFDATGKRIVVVGSGATAVTLVPNLADDAAHVTMLQRTPSYILSLPGKDPLAELLRSRLPAKVAYPIVRWKNVLTTTALFQASRRWPNGVRKLIRRLTAKQLPAGYDVDTHFNPPYDPWDQRLCLVPDGDLFRTLREGKASIVTDRIATFTETGIELESGEHLDADVVITATGLNLLAMGGMTLTLDGEAVDVPETVSYKGMMLSGVPNFSMVIGYTNASWTLKADLVNRYVCRLLQHMDQRGLAVATPLAPPEGADLPFLDLAAGYVQRSLAQLPKQGRRTPWRLHQNYIRDVQLMRRGPLEDEGITFSAAPVRTERAVA</sequence>
<dbReference type="InterPro" id="IPR036188">
    <property type="entry name" value="FAD/NAD-bd_sf"/>
</dbReference>
<protein>
    <submittedName>
        <fullName evidence="8">Predicted flavoprotein CzcO associated with the cation diffusion facilitator CzcD</fullName>
    </submittedName>
</protein>
<comment type="cofactor">
    <cofactor evidence="1">
        <name>FAD</name>
        <dbReference type="ChEBI" id="CHEBI:57692"/>
    </cofactor>
</comment>
<dbReference type="InterPro" id="IPR020946">
    <property type="entry name" value="Flavin_mOase-like"/>
</dbReference>
<dbReference type="EMBL" id="OBQI01000003">
    <property type="protein sequence ID" value="SOC49746.1"/>
    <property type="molecule type" value="Genomic_DNA"/>
</dbReference>
<evidence type="ECO:0000256" key="4">
    <source>
        <dbReference type="ARBA" id="ARBA00022827"/>
    </source>
</evidence>
<dbReference type="GO" id="GO:0050661">
    <property type="term" value="F:NADP binding"/>
    <property type="evidence" value="ECO:0007669"/>
    <property type="project" value="InterPro"/>
</dbReference>
<dbReference type="InterPro" id="IPR051820">
    <property type="entry name" value="FAD-binding_MO"/>
</dbReference>
<reference evidence="9" key="1">
    <citation type="submission" date="2017-08" db="EMBL/GenBank/DDBJ databases">
        <authorList>
            <person name="Varghese N."/>
            <person name="Submissions S."/>
        </authorList>
    </citation>
    <scope>NUCLEOTIDE SEQUENCE [LARGE SCALE GENOMIC DNA]</scope>
    <source>
        <strain evidence="9">DSM 4725</strain>
    </source>
</reference>
<dbReference type="OrthoDB" id="5168853at2"/>
<keyword evidence="3" id="KW-0285">Flavoprotein</keyword>
<dbReference type="GO" id="GO:0050660">
    <property type="term" value="F:flavin adenine dinucleotide binding"/>
    <property type="evidence" value="ECO:0007669"/>
    <property type="project" value="InterPro"/>
</dbReference>
<evidence type="ECO:0000256" key="5">
    <source>
        <dbReference type="ARBA" id="ARBA00022857"/>
    </source>
</evidence>
<keyword evidence="7" id="KW-0503">Monooxygenase</keyword>
<dbReference type="Gene3D" id="3.50.50.60">
    <property type="entry name" value="FAD/NAD(P)-binding domain"/>
    <property type="match status" value="2"/>
</dbReference>
<evidence type="ECO:0000313" key="8">
    <source>
        <dbReference type="EMBL" id="SOC49746.1"/>
    </source>
</evidence>
<gene>
    <name evidence="8" type="ORF">SAMN05660748_2478</name>
</gene>
<evidence type="ECO:0000313" key="9">
    <source>
        <dbReference type="Proteomes" id="UP000219435"/>
    </source>
</evidence>
<keyword evidence="4" id="KW-0274">FAD</keyword>
<dbReference type="RefSeq" id="WP_097195277.1">
    <property type="nucleotide sequence ID" value="NZ_OBQI01000003.1"/>
</dbReference>
<evidence type="ECO:0000256" key="7">
    <source>
        <dbReference type="ARBA" id="ARBA00023033"/>
    </source>
</evidence>
<evidence type="ECO:0000256" key="2">
    <source>
        <dbReference type="ARBA" id="ARBA00010139"/>
    </source>
</evidence>
<dbReference type="Pfam" id="PF13450">
    <property type="entry name" value="NAD_binding_8"/>
    <property type="match status" value="1"/>
</dbReference>
<evidence type="ECO:0000256" key="6">
    <source>
        <dbReference type="ARBA" id="ARBA00023002"/>
    </source>
</evidence>
<dbReference type="PANTHER" id="PTHR43872">
    <property type="entry name" value="MONOOXYGENASE, PUTATIVE (AFU_ORTHOLOGUE AFUA_8G02570)-RELATED"/>
    <property type="match status" value="1"/>
</dbReference>
<dbReference type="Pfam" id="PF00743">
    <property type="entry name" value="FMO-like"/>
    <property type="match status" value="1"/>
</dbReference>
<comment type="similarity">
    <text evidence="2">Belongs to the FAD-binding monooxygenase family.</text>
</comment>